<dbReference type="SMART" id="SM00267">
    <property type="entry name" value="GGDEF"/>
    <property type="match status" value="1"/>
</dbReference>
<dbReference type="InterPro" id="IPR000160">
    <property type="entry name" value="GGDEF_dom"/>
</dbReference>
<dbReference type="PANTHER" id="PTHR45138">
    <property type="entry name" value="REGULATORY COMPONENTS OF SENSORY TRANSDUCTION SYSTEM"/>
    <property type="match status" value="1"/>
</dbReference>
<gene>
    <name evidence="7" type="ORF">SAMN04487960_101228</name>
</gene>
<dbReference type="InterPro" id="IPR043128">
    <property type="entry name" value="Rev_trsase/Diguanyl_cyclase"/>
</dbReference>
<evidence type="ECO:0000259" key="5">
    <source>
        <dbReference type="PROSITE" id="PS50110"/>
    </source>
</evidence>
<organism evidence="7 8">
    <name type="scientific">Marinobacter mobilis</name>
    <dbReference type="NCBI Taxonomy" id="488533"/>
    <lineage>
        <taxon>Bacteria</taxon>
        <taxon>Pseudomonadati</taxon>
        <taxon>Pseudomonadota</taxon>
        <taxon>Gammaproteobacteria</taxon>
        <taxon>Pseudomonadales</taxon>
        <taxon>Marinobacteraceae</taxon>
        <taxon>Marinobacter</taxon>
    </lineage>
</organism>
<proteinExistence type="predicted"/>
<dbReference type="FunFam" id="3.40.50.2300:FF:000346">
    <property type="entry name" value="Diguanylate cyclase response regulator"/>
    <property type="match status" value="1"/>
</dbReference>
<dbReference type="PANTHER" id="PTHR45138:SF9">
    <property type="entry name" value="DIGUANYLATE CYCLASE DGCM-RELATED"/>
    <property type="match status" value="1"/>
</dbReference>
<dbReference type="AlphaFoldDB" id="A0A1H2QH73"/>
<dbReference type="Gene3D" id="3.40.50.2300">
    <property type="match status" value="2"/>
</dbReference>
<dbReference type="InterPro" id="IPR011006">
    <property type="entry name" value="CheY-like_superfamily"/>
</dbReference>
<dbReference type="STRING" id="488533.SAMN04487960_101228"/>
<feature type="modified residue" description="4-aspartylphosphate" evidence="4">
    <location>
        <position position="299"/>
    </location>
</feature>
<dbReference type="SUPFAM" id="SSF52172">
    <property type="entry name" value="CheY-like"/>
    <property type="match status" value="2"/>
</dbReference>
<dbReference type="NCBIfam" id="TIGR00254">
    <property type="entry name" value="GGDEF"/>
    <property type="match status" value="1"/>
</dbReference>
<comment type="cofactor">
    <cofactor evidence="1">
        <name>Mg(2+)</name>
        <dbReference type="ChEBI" id="CHEBI:18420"/>
    </cofactor>
</comment>
<keyword evidence="4" id="KW-0597">Phosphoprotein</keyword>
<dbReference type="OrthoDB" id="9812260at2"/>
<dbReference type="FunFam" id="3.30.70.270:FF:000001">
    <property type="entry name" value="Diguanylate cyclase domain protein"/>
    <property type="match status" value="1"/>
</dbReference>
<dbReference type="GO" id="GO:0052621">
    <property type="term" value="F:diguanylate cyclase activity"/>
    <property type="evidence" value="ECO:0007669"/>
    <property type="project" value="UniProtKB-EC"/>
</dbReference>
<dbReference type="InterPro" id="IPR050469">
    <property type="entry name" value="Diguanylate_Cyclase"/>
</dbReference>
<dbReference type="GO" id="GO:0005886">
    <property type="term" value="C:plasma membrane"/>
    <property type="evidence" value="ECO:0007669"/>
    <property type="project" value="TreeGrafter"/>
</dbReference>
<feature type="domain" description="GGDEF" evidence="6">
    <location>
        <begin position="406"/>
        <end position="540"/>
    </location>
</feature>
<sequence>MNDESQKDKLRKHFARRVTTQARVVLDGWQKIGDAGVESALFRTDFEMATDKLVRYAQRFEMNDHASAGQQLAELLTQWPENEGLPKALIDPLNAAIDALSRTTQRRTDHYESDNPRLYRRTPVYIALTKPDIAGRLIKQLEFFGFRACAFDNADALMAACALNKPETILMDIGFGGDSHSGIETVERLQERHETPIPIIFISYEDGSIETRLRASRCGGEEYFYPAVDPGQLIEKIETYTHGNTVEPYRVLVLDDSRAQAKFMEMVLRKAGMTAHIITDPMQIIHALEQFCPEIIILDMYMPGCTGMEIARVIRQQDRFHSVPIIYLSAEDDVSKQLHAMSLGGDDFLTKPIDPKHLVATIHNRGRRARSLLALMIRDSLTGLYNHTHTLNLLEQEISKAKQTRHPLCFAMMDIDYFKKVNDTFGHPIGDRVLRSLSMFLKQRLRKTDHIGRYGGEEFAIILPDTHESDALALLNEIRERFSELQQPAGGHEFRVTFSCGIASWNGSPMDNAQSLCERADRALYQAKADGRNTVVPATLEHDLPLAAQAGSRVT</sequence>
<name>A0A1H2QH73_9GAMM</name>
<dbReference type="SUPFAM" id="SSF55073">
    <property type="entry name" value="Nucleotide cyclase"/>
    <property type="match status" value="1"/>
</dbReference>
<keyword evidence="8" id="KW-1185">Reference proteome</keyword>
<dbReference type="Proteomes" id="UP000199675">
    <property type="component" value="Unassembled WGS sequence"/>
</dbReference>
<dbReference type="Pfam" id="PF00072">
    <property type="entry name" value="Response_reg"/>
    <property type="match status" value="2"/>
</dbReference>
<feature type="domain" description="Response regulatory" evidence="5">
    <location>
        <begin position="250"/>
        <end position="366"/>
    </location>
</feature>
<dbReference type="EMBL" id="FNNE01000001">
    <property type="protein sequence ID" value="SDW06472.1"/>
    <property type="molecule type" value="Genomic_DNA"/>
</dbReference>
<dbReference type="SMART" id="SM00448">
    <property type="entry name" value="REC"/>
    <property type="match status" value="2"/>
</dbReference>
<dbReference type="RefSeq" id="WP_091811108.1">
    <property type="nucleotide sequence ID" value="NZ_FNNE01000001.1"/>
</dbReference>
<dbReference type="PROSITE" id="PS50887">
    <property type="entry name" value="GGDEF"/>
    <property type="match status" value="1"/>
</dbReference>
<evidence type="ECO:0000313" key="8">
    <source>
        <dbReference type="Proteomes" id="UP000199675"/>
    </source>
</evidence>
<dbReference type="CDD" id="cd01949">
    <property type="entry name" value="GGDEF"/>
    <property type="match status" value="1"/>
</dbReference>
<feature type="domain" description="Response regulatory" evidence="5">
    <location>
        <begin position="123"/>
        <end position="241"/>
    </location>
</feature>
<dbReference type="GO" id="GO:0043709">
    <property type="term" value="P:cell adhesion involved in single-species biofilm formation"/>
    <property type="evidence" value="ECO:0007669"/>
    <property type="project" value="TreeGrafter"/>
</dbReference>
<evidence type="ECO:0000256" key="2">
    <source>
        <dbReference type="ARBA" id="ARBA00012528"/>
    </source>
</evidence>
<reference evidence="7 8" key="1">
    <citation type="submission" date="2016-10" db="EMBL/GenBank/DDBJ databases">
        <authorList>
            <person name="de Groot N.N."/>
        </authorList>
    </citation>
    <scope>NUCLEOTIDE SEQUENCE [LARGE SCALE GENOMIC DNA]</scope>
    <source>
        <strain evidence="7 8">CGMCC 1.7059</strain>
    </source>
</reference>
<dbReference type="PROSITE" id="PS50110">
    <property type="entry name" value="RESPONSE_REGULATORY"/>
    <property type="match status" value="2"/>
</dbReference>
<evidence type="ECO:0000259" key="6">
    <source>
        <dbReference type="PROSITE" id="PS50887"/>
    </source>
</evidence>
<dbReference type="InterPro" id="IPR001789">
    <property type="entry name" value="Sig_transdc_resp-reg_receiver"/>
</dbReference>
<evidence type="ECO:0000256" key="1">
    <source>
        <dbReference type="ARBA" id="ARBA00001946"/>
    </source>
</evidence>
<dbReference type="EC" id="2.7.7.65" evidence="2"/>
<dbReference type="GO" id="GO:0000160">
    <property type="term" value="P:phosphorelay signal transduction system"/>
    <property type="evidence" value="ECO:0007669"/>
    <property type="project" value="InterPro"/>
</dbReference>
<dbReference type="Pfam" id="PF00990">
    <property type="entry name" value="GGDEF"/>
    <property type="match status" value="1"/>
</dbReference>
<protein>
    <recommendedName>
        <fullName evidence="2">diguanylate cyclase</fullName>
        <ecNumber evidence="2">2.7.7.65</ecNumber>
    </recommendedName>
</protein>
<evidence type="ECO:0000256" key="4">
    <source>
        <dbReference type="PROSITE-ProRule" id="PRU00169"/>
    </source>
</evidence>
<dbReference type="Gene3D" id="3.30.70.270">
    <property type="match status" value="1"/>
</dbReference>
<accession>A0A1H2QH73</accession>
<feature type="modified residue" description="4-aspartylphosphate" evidence="4">
    <location>
        <position position="172"/>
    </location>
</feature>
<evidence type="ECO:0000256" key="3">
    <source>
        <dbReference type="ARBA" id="ARBA00034247"/>
    </source>
</evidence>
<dbReference type="GO" id="GO:1902201">
    <property type="term" value="P:negative regulation of bacterial-type flagellum-dependent cell motility"/>
    <property type="evidence" value="ECO:0007669"/>
    <property type="project" value="TreeGrafter"/>
</dbReference>
<dbReference type="InterPro" id="IPR029787">
    <property type="entry name" value="Nucleotide_cyclase"/>
</dbReference>
<evidence type="ECO:0000313" key="7">
    <source>
        <dbReference type="EMBL" id="SDW06472.1"/>
    </source>
</evidence>
<comment type="catalytic activity">
    <reaction evidence="3">
        <text>2 GTP = 3',3'-c-di-GMP + 2 diphosphate</text>
        <dbReference type="Rhea" id="RHEA:24898"/>
        <dbReference type="ChEBI" id="CHEBI:33019"/>
        <dbReference type="ChEBI" id="CHEBI:37565"/>
        <dbReference type="ChEBI" id="CHEBI:58805"/>
        <dbReference type="EC" id="2.7.7.65"/>
    </reaction>
</comment>